<evidence type="ECO:0000256" key="1">
    <source>
        <dbReference type="SAM" id="MobiDB-lite"/>
    </source>
</evidence>
<organism evidence="2 3">
    <name type="scientific">Liparis tanakae</name>
    <name type="common">Tanaka's snailfish</name>
    <dbReference type="NCBI Taxonomy" id="230148"/>
    <lineage>
        <taxon>Eukaryota</taxon>
        <taxon>Metazoa</taxon>
        <taxon>Chordata</taxon>
        <taxon>Craniata</taxon>
        <taxon>Vertebrata</taxon>
        <taxon>Euteleostomi</taxon>
        <taxon>Actinopterygii</taxon>
        <taxon>Neopterygii</taxon>
        <taxon>Teleostei</taxon>
        <taxon>Neoteleostei</taxon>
        <taxon>Acanthomorphata</taxon>
        <taxon>Eupercaria</taxon>
        <taxon>Perciformes</taxon>
        <taxon>Cottioidei</taxon>
        <taxon>Cottales</taxon>
        <taxon>Liparidae</taxon>
        <taxon>Liparis</taxon>
    </lineage>
</organism>
<dbReference type="AlphaFoldDB" id="A0A4Z2HJM3"/>
<name>A0A4Z2HJM3_9TELE</name>
<feature type="compositionally biased region" description="Basic and acidic residues" evidence="1">
    <location>
        <begin position="42"/>
        <end position="55"/>
    </location>
</feature>
<keyword evidence="3" id="KW-1185">Reference proteome</keyword>
<comment type="caution">
    <text evidence="2">The sequence shown here is derived from an EMBL/GenBank/DDBJ whole genome shotgun (WGS) entry which is preliminary data.</text>
</comment>
<protein>
    <submittedName>
        <fullName evidence="2">Uncharacterized protein</fullName>
    </submittedName>
</protein>
<proteinExistence type="predicted"/>
<evidence type="ECO:0000313" key="3">
    <source>
        <dbReference type="Proteomes" id="UP000314294"/>
    </source>
</evidence>
<accession>A0A4Z2HJM3</accession>
<sequence>MTSGLDSRISFELRDKHFLSPSSDPMRRRAFRRRNTSGSKAHAVDDSQKRPRSDKSPQINPDGWNAAPSGLDGFTQFVNSTRLSKCKNLPSHPSCEGDDDKHLGDGRLVTSQLTPLVAFLAGIRRKLADVSWCWLRAAVRGQEGGHS</sequence>
<dbReference type="Proteomes" id="UP000314294">
    <property type="component" value="Unassembled WGS sequence"/>
</dbReference>
<evidence type="ECO:0000313" key="2">
    <source>
        <dbReference type="EMBL" id="TNN65977.1"/>
    </source>
</evidence>
<gene>
    <name evidence="2" type="ORF">EYF80_023850</name>
</gene>
<reference evidence="2 3" key="1">
    <citation type="submission" date="2019-03" db="EMBL/GenBank/DDBJ databases">
        <title>First draft genome of Liparis tanakae, snailfish: a comprehensive survey of snailfish specific genes.</title>
        <authorList>
            <person name="Kim W."/>
            <person name="Song I."/>
            <person name="Jeong J.-H."/>
            <person name="Kim D."/>
            <person name="Kim S."/>
            <person name="Ryu S."/>
            <person name="Song J.Y."/>
            <person name="Lee S.K."/>
        </authorList>
    </citation>
    <scope>NUCLEOTIDE SEQUENCE [LARGE SCALE GENOMIC DNA]</scope>
    <source>
        <tissue evidence="2">Muscle</tissue>
    </source>
</reference>
<dbReference type="EMBL" id="SRLO01000227">
    <property type="protein sequence ID" value="TNN65977.1"/>
    <property type="molecule type" value="Genomic_DNA"/>
</dbReference>
<feature type="region of interest" description="Disordered" evidence="1">
    <location>
        <begin position="16"/>
        <end position="71"/>
    </location>
</feature>